<dbReference type="AlphaFoldDB" id="A0AAV0TQ79"/>
<keyword evidence="2" id="KW-1185">Reference proteome</keyword>
<comment type="caution">
    <text evidence="1">The sequence shown here is derived from an EMBL/GenBank/DDBJ whole genome shotgun (WGS) entry which is preliminary data.</text>
</comment>
<reference evidence="1" key="1">
    <citation type="submission" date="2022-12" db="EMBL/GenBank/DDBJ databases">
        <authorList>
            <person name="Webb A."/>
        </authorList>
    </citation>
    <scope>NUCLEOTIDE SEQUENCE</scope>
    <source>
        <strain evidence="1">Hp1</strain>
    </source>
</reference>
<name>A0AAV0TQ79_HYABA</name>
<accession>A0AAV0TQ79</accession>
<organism evidence="1 2">
    <name type="scientific">Hyaloperonospora brassicae</name>
    <name type="common">Brassica downy mildew</name>
    <name type="synonym">Peronospora brassicae</name>
    <dbReference type="NCBI Taxonomy" id="162125"/>
    <lineage>
        <taxon>Eukaryota</taxon>
        <taxon>Sar</taxon>
        <taxon>Stramenopiles</taxon>
        <taxon>Oomycota</taxon>
        <taxon>Peronosporomycetes</taxon>
        <taxon>Peronosporales</taxon>
        <taxon>Peronosporaceae</taxon>
        <taxon>Hyaloperonospora</taxon>
    </lineage>
</organism>
<proteinExistence type="predicted"/>
<protein>
    <submittedName>
        <fullName evidence="1">Uncharacterized protein</fullName>
    </submittedName>
</protein>
<gene>
    <name evidence="1" type="ORF">HBR001_LOCUS3218</name>
</gene>
<evidence type="ECO:0000313" key="2">
    <source>
        <dbReference type="Proteomes" id="UP001162031"/>
    </source>
</evidence>
<evidence type="ECO:0000313" key="1">
    <source>
        <dbReference type="EMBL" id="CAI5723859.1"/>
    </source>
</evidence>
<dbReference type="Proteomes" id="UP001162031">
    <property type="component" value="Unassembled WGS sequence"/>
</dbReference>
<sequence length="375" mass="40566">MTDVNENVLLEYNDALVARVTGGNAYDADRQRLLRESFDDDELMLPVDNEERAVSAELAEETAPILGKALGGRLHTGLAIEGASGRLVETAVVDVQRAGESQGRAVTSGQHVEENQPKMNLFARMKSLWAKLKEWLTKPSQEFVKWIKSLKAKDKPVGERNTADVDNVKKSKAANADTIAARNGGAGHNFDFNGAANAGGLSTGEKLKPLVGGAARAAAGGAGKLTTLDRLFVIRKTGAKIFNEANGAGVGFLDWNSKERQELRAGTKQARMDLNELVNTYGKKSRVAGGGTTNSAWDQFVTWRVRFVRNINDRVVGAFKNSAENEEVTAVKTKIKEFVDPIERLTSDTFRTFLGMDDPAAAAAATMKVTDKSHS</sequence>
<dbReference type="EMBL" id="CANTFL010000528">
    <property type="protein sequence ID" value="CAI5723859.1"/>
    <property type="molecule type" value="Genomic_DNA"/>
</dbReference>